<proteinExistence type="predicted"/>
<keyword evidence="2" id="KW-1185">Reference proteome</keyword>
<dbReference type="EMBL" id="QGKU01000042">
    <property type="protein sequence ID" value="PWR02054.1"/>
    <property type="molecule type" value="Genomic_DNA"/>
</dbReference>
<gene>
    <name evidence="1" type="ORF">DKT77_13715</name>
</gene>
<dbReference type="AlphaFoldDB" id="A0A2V2LEY3"/>
<dbReference type="Proteomes" id="UP000245680">
    <property type="component" value="Unassembled WGS sequence"/>
</dbReference>
<protein>
    <submittedName>
        <fullName evidence="1">Uncharacterized protein</fullName>
    </submittedName>
</protein>
<sequence length="109" mass="11605">MTAVAAKNAFGPVLEASLREAVAVTKNRREVAAIFSKECVRALADSFLADPRKADLATGKLALFDAVMAQMDINRHIDASRRAIADGDGIVADATYFASLSDRAPPRIS</sequence>
<organism evidence="1 2">
    <name type="scientific">Meridianimarinicoccus roseus</name>
    <dbReference type="NCBI Taxonomy" id="2072018"/>
    <lineage>
        <taxon>Bacteria</taxon>
        <taxon>Pseudomonadati</taxon>
        <taxon>Pseudomonadota</taxon>
        <taxon>Alphaproteobacteria</taxon>
        <taxon>Rhodobacterales</taxon>
        <taxon>Paracoccaceae</taxon>
        <taxon>Meridianimarinicoccus</taxon>
    </lineage>
</organism>
<name>A0A2V2LEY3_9RHOB</name>
<comment type="caution">
    <text evidence="1">The sequence shown here is derived from an EMBL/GenBank/DDBJ whole genome shotgun (WGS) entry which is preliminary data.</text>
</comment>
<accession>A0A2V2LEY3</accession>
<evidence type="ECO:0000313" key="2">
    <source>
        <dbReference type="Proteomes" id="UP000245680"/>
    </source>
</evidence>
<reference evidence="1 2" key="1">
    <citation type="submission" date="2018-05" db="EMBL/GenBank/DDBJ databases">
        <title>Rhodobacteraceae gen. nov., sp. nov. isolated from sea water.</title>
        <authorList>
            <person name="Ren Y."/>
        </authorList>
    </citation>
    <scope>NUCLEOTIDE SEQUENCE [LARGE SCALE GENOMIC DNA]</scope>
    <source>
        <strain evidence="1 2">TG-679</strain>
    </source>
</reference>
<evidence type="ECO:0000313" key="1">
    <source>
        <dbReference type="EMBL" id="PWR02054.1"/>
    </source>
</evidence>